<dbReference type="InterPro" id="IPR012902">
    <property type="entry name" value="N_methyl_site"/>
</dbReference>
<accession>A0A1F5Y141</accession>
<evidence type="ECO:0000256" key="1">
    <source>
        <dbReference type="SAM" id="Phobius"/>
    </source>
</evidence>
<protein>
    <recommendedName>
        <fullName evidence="4">Type II secretion system protein GspI C-terminal domain-containing protein</fullName>
    </recommendedName>
</protein>
<keyword evidence="1" id="KW-0812">Transmembrane</keyword>
<reference evidence="2 3" key="1">
    <citation type="journal article" date="2016" name="Nat. Commun.">
        <title>Thousands of microbial genomes shed light on interconnected biogeochemical processes in an aquifer system.</title>
        <authorList>
            <person name="Anantharaman K."/>
            <person name="Brown C.T."/>
            <person name="Hug L.A."/>
            <person name="Sharon I."/>
            <person name="Castelle C.J."/>
            <person name="Probst A.J."/>
            <person name="Thomas B.C."/>
            <person name="Singh A."/>
            <person name="Wilkins M.J."/>
            <person name="Karaoz U."/>
            <person name="Brodie E.L."/>
            <person name="Williams K.H."/>
            <person name="Hubbard S.S."/>
            <person name="Banfield J.F."/>
        </authorList>
    </citation>
    <scope>NUCLEOTIDE SEQUENCE [LARGE SCALE GENOMIC DNA]</scope>
</reference>
<dbReference type="AlphaFoldDB" id="A0A1F5Y141"/>
<sequence>MKGFTLLETIVAISVLTIVILGPLAVTTSILSNSSFSSNQIIAYNLAEEAMEFIINKRDSNVFEGNNWDNSFGSCIPLPNGCRIDVTTQDIQGCGANCEKIHRNSASGLYSHNTSDPVTIFERRVFIEGGGGDEKRVKVTLSWSEKNGSARSFTLERYVYNRE</sequence>
<keyword evidence="1" id="KW-0472">Membrane</keyword>
<dbReference type="Proteomes" id="UP000178894">
    <property type="component" value="Unassembled WGS sequence"/>
</dbReference>
<evidence type="ECO:0000313" key="3">
    <source>
        <dbReference type="Proteomes" id="UP000178894"/>
    </source>
</evidence>
<gene>
    <name evidence="2" type="ORF">A3G54_02710</name>
</gene>
<evidence type="ECO:0000313" key="2">
    <source>
        <dbReference type="EMBL" id="OGF93793.1"/>
    </source>
</evidence>
<dbReference type="EMBL" id="MFIQ01000004">
    <property type="protein sequence ID" value="OGF93793.1"/>
    <property type="molecule type" value="Genomic_DNA"/>
</dbReference>
<organism evidence="2 3">
    <name type="scientific">Candidatus Giovannonibacteria bacterium RIFCSPLOWO2_12_FULL_44_15</name>
    <dbReference type="NCBI Taxonomy" id="1798364"/>
    <lineage>
        <taxon>Bacteria</taxon>
        <taxon>Candidatus Giovannoniibacteriota</taxon>
    </lineage>
</organism>
<dbReference type="STRING" id="1798364.A3G54_02710"/>
<feature type="transmembrane region" description="Helical" evidence="1">
    <location>
        <begin position="6"/>
        <end position="31"/>
    </location>
</feature>
<comment type="caution">
    <text evidence="2">The sequence shown here is derived from an EMBL/GenBank/DDBJ whole genome shotgun (WGS) entry which is preliminary data.</text>
</comment>
<proteinExistence type="predicted"/>
<keyword evidence="1" id="KW-1133">Transmembrane helix</keyword>
<name>A0A1F5Y141_9BACT</name>
<evidence type="ECO:0008006" key="4">
    <source>
        <dbReference type="Google" id="ProtNLM"/>
    </source>
</evidence>
<dbReference type="NCBIfam" id="TIGR02532">
    <property type="entry name" value="IV_pilin_GFxxxE"/>
    <property type="match status" value="1"/>
</dbReference>